<feature type="region of interest" description="Disordered" evidence="1">
    <location>
        <begin position="103"/>
        <end position="131"/>
    </location>
</feature>
<feature type="region of interest" description="Disordered" evidence="1">
    <location>
        <begin position="1"/>
        <end position="91"/>
    </location>
</feature>
<feature type="compositionally biased region" description="Polar residues" evidence="1">
    <location>
        <begin position="48"/>
        <end position="57"/>
    </location>
</feature>
<feature type="compositionally biased region" description="Acidic residues" evidence="1">
    <location>
        <begin position="62"/>
        <end position="71"/>
    </location>
</feature>
<evidence type="ECO:0000256" key="1">
    <source>
        <dbReference type="SAM" id="MobiDB-lite"/>
    </source>
</evidence>
<feature type="compositionally biased region" description="Polar residues" evidence="1">
    <location>
        <begin position="240"/>
        <end position="257"/>
    </location>
</feature>
<gene>
    <name evidence="2" type="ORF">PHMEG_00012253</name>
</gene>
<evidence type="ECO:0000313" key="2">
    <source>
        <dbReference type="EMBL" id="OWZ14291.1"/>
    </source>
</evidence>
<protein>
    <submittedName>
        <fullName evidence="2">Uncharacterized protein</fullName>
    </submittedName>
</protein>
<feature type="compositionally biased region" description="Basic and acidic residues" evidence="1">
    <location>
        <begin position="16"/>
        <end position="29"/>
    </location>
</feature>
<sequence>MVRVPGTSVDSQGFHRGPDEDATKIKLEPGIEASADGVLPKTLLSEVGYTQSLSVGRNSDDTKEEDLDMDLEEKPHTHPHAPSGAPADCDESRDMLDEARTALADRTSSTNTPPTARAPDSDAEDRDERTWPEEELAQIFHKKDLFAFLLEDPVMKIFARQLRGPTTAPTETSRQLETATQLLHTLKDAKIMPGALSAIVTTVIHISVTLLYNKLEPLVGLVALPETIKQTPVRSPEYQPGSSQYASATSEDGSDSSVDLEHMTLGPSGAAMLQERQANAKLERSSRESTPVVMPARSPE</sequence>
<name>A0A225W981_9STRA</name>
<dbReference type="AlphaFoldDB" id="A0A225W981"/>
<evidence type="ECO:0000313" key="3">
    <source>
        <dbReference type="Proteomes" id="UP000198211"/>
    </source>
</evidence>
<reference evidence="3" key="1">
    <citation type="submission" date="2017-03" db="EMBL/GenBank/DDBJ databases">
        <title>Phytopthora megakarya and P. palmivora, two closely related causual agents of cacao black pod achieved similar genome size and gene model numbers by different mechanisms.</title>
        <authorList>
            <person name="Ali S."/>
            <person name="Shao J."/>
            <person name="Larry D.J."/>
            <person name="Kronmiller B."/>
            <person name="Shen D."/>
            <person name="Strem M.D."/>
            <person name="Melnick R.L."/>
            <person name="Guiltinan M.J."/>
            <person name="Tyler B.M."/>
            <person name="Meinhardt L.W."/>
            <person name="Bailey B.A."/>
        </authorList>
    </citation>
    <scope>NUCLEOTIDE SEQUENCE [LARGE SCALE GENOMIC DNA]</scope>
    <source>
        <strain evidence="3">zdho120</strain>
    </source>
</reference>
<dbReference type="Proteomes" id="UP000198211">
    <property type="component" value="Unassembled WGS sequence"/>
</dbReference>
<keyword evidence="3" id="KW-1185">Reference proteome</keyword>
<proteinExistence type="predicted"/>
<organism evidence="2 3">
    <name type="scientific">Phytophthora megakarya</name>
    <dbReference type="NCBI Taxonomy" id="4795"/>
    <lineage>
        <taxon>Eukaryota</taxon>
        <taxon>Sar</taxon>
        <taxon>Stramenopiles</taxon>
        <taxon>Oomycota</taxon>
        <taxon>Peronosporomycetes</taxon>
        <taxon>Peronosporales</taxon>
        <taxon>Peronosporaceae</taxon>
        <taxon>Phytophthora</taxon>
    </lineage>
</organism>
<dbReference type="EMBL" id="NBNE01001371">
    <property type="protein sequence ID" value="OWZ14291.1"/>
    <property type="molecule type" value="Genomic_DNA"/>
</dbReference>
<accession>A0A225W981</accession>
<comment type="caution">
    <text evidence="2">The sequence shown here is derived from an EMBL/GenBank/DDBJ whole genome shotgun (WGS) entry which is preliminary data.</text>
</comment>
<feature type="region of interest" description="Disordered" evidence="1">
    <location>
        <begin position="232"/>
        <end position="300"/>
    </location>
</feature>